<feature type="transmembrane region" description="Helical" evidence="1">
    <location>
        <begin position="132"/>
        <end position="155"/>
    </location>
</feature>
<dbReference type="AlphaFoldDB" id="A0A0M0KG75"/>
<dbReference type="OMA" id="KWGQIGA"/>
<accession>A0A0M0KG75</accession>
<keyword evidence="1" id="KW-0812">Transmembrane</keyword>
<evidence type="ECO:0008006" key="3">
    <source>
        <dbReference type="Google" id="ProtNLM"/>
    </source>
</evidence>
<name>A0A0M0KG75_ALKHA</name>
<dbReference type="PANTHER" id="PTHR39165:SF1">
    <property type="entry name" value="DUF456 DOMAIN-CONTAINING PROTEIN"/>
    <property type="match status" value="1"/>
</dbReference>
<sequence>MDVILWTVIVLLFILGFVGLIFPILPSILLIWAGFLLYIWGIGGSLSTMFWIGMALFTVLIFAADAVANSYFVKRYGGSRAGGWAAIIGVIVGAFIIPPFGIFIVPFLAVFITEWIIKRDVPLAFQIGTASLFAFLSSSIAKLVIQLFMIGWFFLEVWL</sequence>
<evidence type="ECO:0000256" key="1">
    <source>
        <dbReference type="SAM" id="Phobius"/>
    </source>
</evidence>
<gene>
    <name evidence="2" type="ORF">AMD02_00950</name>
</gene>
<organism evidence="2">
    <name type="scientific">Halalkalibacterium halodurans</name>
    <name type="common">Bacillus halodurans</name>
    <dbReference type="NCBI Taxonomy" id="86665"/>
    <lineage>
        <taxon>Bacteria</taxon>
        <taxon>Bacillati</taxon>
        <taxon>Bacillota</taxon>
        <taxon>Bacilli</taxon>
        <taxon>Bacillales</taxon>
        <taxon>Bacillaceae</taxon>
        <taxon>Halalkalibacterium (ex Joshi et al. 2022)</taxon>
    </lineage>
</organism>
<reference evidence="2" key="1">
    <citation type="submission" date="2015-08" db="EMBL/GenBank/DDBJ databases">
        <title>Complete DNA Sequence of Pseudomonas syringae pv. actinidiae, the Causal Agent of Kiwifruit Canker Disease.</title>
        <authorList>
            <person name="Rikkerink E.H.A."/>
            <person name="Fineran P.C."/>
        </authorList>
    </citation>
    <scope>NUCLEOTIDE SEQUENCE</scope>
    <source>
        <strain evidence="2">DSM 13666</strain>
    </source>
</reference>
<evidence type="ECO:0000313" key="2">
    <source>
        <dbReference type="EMBL" id="KOO37567.1"/>
    </source>
</evidence>
<keyword evidence="1" id="KW-1133">Transmembrane helix</keyword>
<proteinExistence type="predicted"/>
<accession>A0A4Y7X1P0</accession>
<dbReference type="PANTHER" id="PTHR39165">
    <property type="entry name" value="IG HYPOTHETICAL 17883"/>
    <property type="match status" value="1"/>
</dbReference>
<dbReference type="RefSeq" id="WP_010899932.1">
    <property type="nucleotide sequence ID" value="NZ_CP040441.1"/>
</dbReference>
<dbReference type="InterPro" id="IPR007403">
    <property type="entry name" value="DUF456"/>
</dbReference>
<feature type="transmembrane region" description="Helical" evidence="1">
    <location>
        <begin position="6"/>
        <end position="39"/>
    </location>
</feature>
<keyword evidence="1" id="KW-0472">Membrane</keyword>
<dbReference type="GeneID" id="87599353"/>
<feature type="transmembrane region" description="Helical" evidence="1">
    <location>
        <begin position="84"/>
        <end position="111"/>
    </location>
</feature>
<dbReference type="PATRIC" id="fig|136160.3.peg.377"/>
<dbReference type="Pfam" id="PF04306">
    <property type="entry name" value="DUF456"/>
    <property type="match status" value="1"/>
</dbReference>
<protein>
    <recommendedName>
        <fullName evidence="3">DUF456 domain-containing protein</fullName>
    </recommendedName>
</protein>
<comment type="caution">
    <text evidence="2">The sequence shown here is derived from an EMBL/GenBank/DDBJ whole genome shotgun (WGS) entry which is preliminary data.</text>
</comment>
<dbReference type="EMBL" id="LILD01000001">
    <property type="protein sequence ID" value="KOO37567.1"/>
    <property type="molecule type" value="Genomic_DNA"/>
</dbReference>
<feature type="transmembrane region" description="Helical" evidence="1">
    <location>
        <begin position="51"/>
        <end position="72"/>
    </location>
</feature>